<feature type="compositionally biased region" description="Low complexity" evidence="1">
    <location>
        <begin position="227"/>
        <end position="238"/>
    </location>
</feature>
<feature type="compositionally biased region" description="Basic residues" evidence="1">
    <location>
        <begin position="850"/>
        <end position="860"/>
    </location>
</feature>
<evidence type="ECO:0000313" key="2">
    <source>
        <dbReference type="EMBL" id="KAJ4452723.1"/>
    </source>
</evidence>
<feature type="region of interest" description="Disordered" evidence="1">
    <location>
        <begin position="822"/>
        <end position="878"/>
    </location>
</feature>
<comment type="caution">
    <text evidence="2">The sequence shown here is derived from an EMBL/GenBank/DDBJ whole genome shotgun (WGS) entry which is preliminary data.</text>
</comment>
<proteinExistence type="predicted"/>
<accession>A0ABQ8U2H3</accession>
<name>A0ABQ8U2H3_9EUKA</name>
<dbReference type="EMBL" id="JAPMOS010000407">
    <property type="protein sequence ID" value="KAJ4452723.1"/>
    <property type="molecule type" value="Genomic_DNA"/>
</dbReference>
<sequence length="878" mass="94053">MRWPRLRLATVTEDEAEQEETQRASQEHEAIEQEQEETQHASQDADHPVVFIPSAEHSSSSEHARASVLPEPPTAEHEQTAEPEETPEPEPTTEPVPEQTTIEPLETTTTEPEVTTSDPVQATTTEPAEPSEPEPAQSELQQTGTEPEAAETPPPPASVPNRSPCRVLRLTCSPGHRHEHYRHASSSGPGQAVPPRTPRAAPVTATSTTAKPPAVAPDRASVRSQNARTATSSTSSRPAAVLPQLRVLRLCRRRTPPPPLNRIYSHFTNGSFQAAGKLVPEHKPSESRSHRPCSFFETMAEYRLSGAICVEMHKTQMEPSVSRSPTLALLPVGKLLSANSVAVEKPTFLLASLLGEAGASGARRPASRTCGCFRHGGFLPGGSCPGGGGRHAIGSGSGGSSCLRLLCSRLRRAWRLLPAAGVASGAAAPLSLALRPIRGSGLGLRARLRRLAGLGLLWRPHSPALGLALDGPRLALFARGLASLLEEGSTFRGFLRPPCPRPGLWPHSAAGTPSADSSDESLRPLRFPLWNSLGVYPAPNALTLAAYLARNPQPFERGPCPPPRREPGCAAFPFRGGPQLCRPRALRFRRPLLAGAPLVATATCTPVPSGCASACPRPNSGRVVPFPRPPLVGACCLRARRLRWLLFRLMEERSPKDYLRRWVLKTGVADPFVPHFLAAADLAEFGATVNLSTVPPDVVAGAGAAGGSDPRPPILVAWREGLEFRLGLKGLEAALPGRWLRRWDPTCSRLRNCGRSAAERVVAAQINAEASTETNKLRKIWPPAFGPSTRTSRQSKPSCRTRAAFWAPRWWPLSWTVKGHCRGGQGGEESPAVAKGLSAPSGPAIVSRSARARSPVRRPQSRPAAPPRPPARTSTGGP</sequence>
<dbReference type="Proteomes" id="UP001141327">
    <property type="component" value="Unassembled WGS sequence"/>
</dbReference>
<evidence type="ECO:0000256" key="1">
    <source>
        <dbReference type="SAM" id="MobiDB-lite"/>
    </source>
</evidence>
<feature type="compositionally biased region" description="Basic and acidic residues" evidence="1">
    <location>
        <begin position="20"/>
        <end position="47"/>
    </location>
</feature>
<feature type="compositionally biased region" description="Low complexity" evidence="1">
    <location>
        <begin position="95"/>
        <end position="151"/>
    </location>
</feature>
<feature type="region of interest" description="Disordered" evidence="1">
    <location>
        <begin position="1"/>
        <end position="164"/>
    </location>
</feature>
<protein>
    <submittedName>
        <fullName evidence="2">Uncharacterized protein</fullName>
    </submittedName>
</protein>
<feature type="compositionally biased region" description="Low complexity" evidence="1">
    <location>
        <begin position="198"/>
        <end position="217"/>
    </location>
</feature>
<keyword evidence="3" id="KW-1185">Reference proteome</keyword>
<organism evidence="2 3">
    <name type="scientific">Paratrimastix pyriformis</name>
    <dbReference type="NCBI Taxonomy" id="342808"/>
    <lineage>
        <taxon>Eukaryota</taxon>
        <taxon>Metamonada</taxon>
        <taxon>Preaxostyla</taxon>
        <taxon>Paratrimastigidae</taxon>
        <taxon>Paratrimastix</taxon>
    </lineage>
</organism>
<gene>
    <name evidence="2" type="ORF">PAPYR_13040</name>
</gene>
<feature type="region of interest" description="Disordered" evidence="1">
    <location>
        <begin position="178"/>
        <end position="238"/>
    </location>
</feature>
<evidence type="ECO:0000313" key="3">
    <source>
        <dbReference type="Proteomes" id="UP001141327"/>
    </source>
</evidence>
<reference evidence="2" key="1">
    <citation type="journal article" date="2022" name="bioRxiv">
        <title>Genomics of Preaxostyla Flagellates Illuminates Evolutionary Transitions and the Path Towards Mitochondrial Loss.</title>
        <authorList>
            <person name="Novak L.V.F."/>
            <person name="Treitli S.C."/>
            <person name="Pyrih J."/>
            <person name="Halakuc P."/>
            <person name="Pipaliya S.V."/>
            <person name="Vacek V."/>
            <person name="Brzon O."/>
            <person name="Soukal P."/>
            <person name="Eme L."/>
            <person name="Dacks J.B."/>
            <person name="Karnkowska A."/>
            <person name="Elias M."/>
            <person name="Hampl V."/>
        </authorList>
    </citation>
    <scope>NUCLEOTIDE SEQUENCE</scope>
    <source>
        <strain evidence="2">RCP-MX</strain>
    </source>
</reference>